<dbReference type="Proteomes" id="UP000256326">
    <property type="component" value="Unassembled WGS sequence"/>
</dbReference>
<dbReference type="OrthoDB" id="951108at2"/>
<dbReference type="InterPro" id="IPR026444">
    <property type="entry name" value="Secre_tail"/>
</dbReference>
<dbReference type="NCBIfam" id="NF038128">
    <property type="entry name" value="choice_anch_J"/>
    <property type="match status" value="1"/>
</dbReference>
<name>A0A3D9CPS7_9FLAO</name>
<evidence type="ECO:0008006" key="8">
    <source>
        <dbReference type="Google" id="ProtNLM"/>
    </source>
</evidence>
<proteinExistence type="predicted"/>
<dbReference type="InterPro" id="IPR013783">
    <property type="entry name" value="Ig-like_fold"/>
</dbReference>
<dbReference type="InterPro" id="IPR036116">
    <property type="entry name" value="FN3_sf"/>
</dbReference>
<gene>
    <name evidence="6" type="ORF">DRF58_14585</name>
</gene>
<evidence type="ECO:0000313" key="7">
    <source>
        <dbReference type="Proteomes" id="UP000256326"/>
    </source>
</evidence>
<feature type="domain" description="Secretion system C-terminal sorting" evidence="4">
    <location>
        <begin position="568"/>
        <end position="628"/>
    </location>
</feature>
<dbReference type="AlphaFoldDB" id="A0A3D9CPS7"/>
<dbReference type="NCBIfam" id="TIGR04183">
    <property type="entry name" value="Por_Secre_tail"/>
    <property type="match status" value="1"/>
</dbReference>
<dbReference type="Gene3D" id="2.60.40.10">
    <property type="entry name" value="Immunoglobulins"/>
    <property type="match status" value="2"/>
</dbReference>
<keyword evidence="1 2" id="KW-0732">Signal</keyword>
<protein>
    <recommendedName>
        <fullName evidence="8">T9SS type A sorting domain-containing protein</fullName>
    </recommendedName>
</protein>
<dbReference type="RefSeq" id="WP_116036479.1">
    <property type="nucleotide sequence ID" value="NZ_JBHLVV010000081.1"/>
</dbReference>
<dbReference type="Pfam" id="PF07675">
    <property type="entry name" value="Cleaved_Adhesin"/>
    <property type="match status" value="1"/>
</dbReference>
<evidence type="ECO:0000259" key="4">
    <source>
        <dbReference type="Pfam" id="PF18962"/>
    </source>
</evidence>
<feature type="chain" id="PRO_5017761231" description="T9SS type A sorting domain-containing protein" evidence="2">
    <location>
        <begin position="19"/>
        <end position="636"/>
    </location>
</feature>
<organism evidence="6 7">
    <name type="scientific">Epilithonimonas hispanica</name>
    <dbReference type="NCBI Taxonomy" id="358687"/>
    <lineage>
        <taxon>Bacteria</taxon>
        <taxon>Pseudomonadati</taxon>
        <taxon>Bacteroidota</taxon>
        <taxon>Flavobacteriia</taxon>
        <taxon>Flavobacteriales</taxon>
        <taxon>Weeksellaceae</taxon>
        <taxon>Chryseobacterium group</taxon>
        <taxon>Epilithonimonas</taxon>
    </lineage>
</organism>
<feature type="domain" description="Cleaved adhesin" evidence="3">
    <location>
        <begin position="25"/>
        <end position="183"/>
    </location>
</feature>
<evidence type="ECO:0000313" key="6">
    <source>
        <dbReference type="EMBL" id="REC67795.1"/>
    </source>
</evidence>
<sequence>MKKFLLPCLLALGISANAQTYFSDDFEDEDVSDWTTIDSDGDGKNWADMFFVPDSAGNPTTPVSLISRSWQVNALTPDNWIISPAIDLSSATGSLSLNWKVKCANASWDNEHYTVYVGTASDIASLEASTVQFSETYDDPANAGTQYSRTLDVSSLAGQTIYVAFRHHDVTDMDYISIDDVVVKAPETTAPSCTTMTTPANAATGVATSGTVLTWAASTGADSYDIYLDTNTTPTTLVGNSSSTSYTLTTSLASETNYYWSVVPKNSIGSATGCSVFSFTTKVATPPGCASNFSPADGASVNIGTVPLSWSAPTTGGAATSYDVYWGTSSTTLTKLGNTTNTAVNITNVTAGTFYWQIVPVNADGTATGCAINSLIAIDTFAPYCSGNLTYSSGREPITSVKLNDLTNTSSAATTSPAHENFIDKVATVEQGKAYDITFEGYTGGNYSNKFIAFIDWNQDGDFLDADETYFGTTDTALTLTNSTGADGKTVTGSIAVPAGATLGNTRMRIKKNYGSATSFYLSPCYSSGATATATTGTAGYGQAEDYTINVISPTMAVSDVNKDNISVYPNPFADVLKISDIKGVKSISVNDISGREVKSLAPSAELNLSNLNAGLYIVNLKMEDGSVKSFKAIKK</sequence>
<dbReference type="InterPro" id="IPR045474">
    <property type="entry name" value="GEVED"/>
</dbReference>
<evidence type="ECO:0000256" key="1">
    <source>
        <dbReference type="ARBA" id="ARBA00022729"/>
    </source>
</evidence>
<evidence type="ECO:0000256" key="2">
    <source>
        <dbReference type="SAM" id="SignalP"/>
    </source>
</evidence>
<keyword evidence="7" id="KW-1185">Reference proteome</keyword>
<dbReference type="SUPFAM" id="SSF49265">
    <property type="entry name" value="Fibronectin type III"/>
    <property type="match status" value="1"/>
</dbReference>
<feature type="signal peptide" evidence="2">
    <location>
        <begin position="1"/>
        <end position="18"/>
    </location>
</feature>
<evidence type="ECO:0000259" key="3">
    <source>
        <dbReference type="Pfam" id="PF07675"/>
    </source>
</evidence>
<comment type="caution">
    <text evidence="6">The sequence shown here is derived from an EMBL/GenBank/DDBJ whole genome shotgun (WGS) entry which is preliminary data.</text>
</comment>
<dbReference type="InterPro" id="IPR011628">
    <property type="entry name" value="Cleaved_adhesin"/>
</dbReference>
<dbReference type="Pfam" id="PF20009">
    <property type="entry name" value="GEVED"/>
    <property type="match status" value="1"/>
</dbReference>
<dbReference type="EMBL" id="QNUG01000039">
    <property type="protein sequence ID" value="REC67795.1"/>
    <property type="molecule type" value="Genomic_DNA"/>
</dbReference>
<accession>A0A3D9CPS7</accession>
<dbReference type="Pfam" id="PF18962">
    <property type="entry name" value="Por_Secre_tail"/>
    <property type="match status" value="1"/>
</dbReference>
<reference evidence="6 7" key="1">
    <citation type="journal article" date="2006" name="Int. J. Syst. Evol. Microbiol.">
        <title>Chryseobacterium hispanicum sp. nov., isolated from the drinking water distribution system of Sevilla, Spain.</title>
        <authorList>
            <person name="Gallego V."/>
            <person name="Garcia M.T."/>
            <person name="Ventosa A."/>
        </authorList>
    </citation>
    <scope>NUCLEOTIDE SEQUENCE [LARGE SCALE GENOMIC DNA]</scope>
    <source>
        <strain evidence="6 7">KCTC 22104</strain>
    </source>
</reference>
<dbReference type="Gene3D" id="2.60.120.200">
    <property type="match status" value="1"/>
</dbReference>
<feature type="domain" description="GEVED" evidence="5">
    <location>
        <begin position="451"/>
        <end position="550"/>
    </location>
</feature>
<evidence type="ECO:0000259" key="5">
    <source>
        <dbReference type="Pfam" id="PF20009"/>
    </source>
</evidence>